<keyword evidence="4" id="KW-1185">Reference proteome</keyword>
<feature type="transmembrane region" description="Helical" evidence="2">
    <location>
        <begin position="214"/>
        <end position="231"/>
    </location>
</feature>
<organism evidence="3 4">
    <name type="scientific">Azospirillum picis</name>
    <dbReference type="NCBI Taxonomy" id="488438"/>
    <lineage>
        <taxon>Bacteria</taxon>
        <taxon>Pseudomonadati</taxon>
        <taxon>Pseudomonadota</taxon>
        <taxon>Alphaproteobacteria</taxon>
        <taxon>Rhodospirillales</taxon>
        <taxon>Azospirillaceae</taxon>
        <taxon>Azospirillum</taxon>
    </lineage>
</organism>
<feature type="transmembrane region" description="Helical" evidence="2">
    <location>
        <begin position="404"/>
        <end position="425"/>
    </location>
</feature>
<feature type="transmembrane region" description="Helical" evidence="2">
    <location>
        <begin position="367"/>
        <end position="392"/>
    </location>
</feature>
<keyword evidence="2" id="KW-0812">Transmembrane</keyword>
<feature type="transmembrane region" description="Helical" evidence="2">
    <location>
        <begin position="431"/>
        <end position="452"/>
    </location>
</feature>
<sequence length="456" mass="47727">MSTATLPVPEPTPEPLRVRLLAHIGELLGLAAPVIVSRAGLMVMMAVDTAIVGRFSAQELAYYGLAHLPGNIMVGTGVGLLMGTVMITAHAFGAGSDAECGRAWRRSVPYALLLGVLFALLSLPGGPIFRWGGQTDEMAQGGAHVLAVLGLGAPGMMLYITTGFFLEGIKRPLPGMVAMLIGNLANAGLAWALVWGHVGLDPLGAVGSAWATTIVRWGMGLGLVAYVWWMHDHERWHLRRPVADWWRGAARQRHLGFAAGLSIGVESGAFAGLGLFAGMISPLALGAYTIGLNLTALPFMAAVGLASATAVRVGVAYGRGDRSDMALAGWTGLGVTSAILAVVGVVYRSLPDALGAIYTGNPELLEAVVPLIAFAAWILIADGGQTVMANALRGRHDAWVPTALHFFSYAVVMIPVSALLAFGFGHGVHGLFEGILIASLVSVTILSLRFAYLSRR</sequence>
<dbReference type="InterPro" id="IPR050222">
    <property type="entry name" value="MATE_MdtK"/>
</dbReference>
<name>A0ABU0MSV5_9PROT</name>
<dbReference type="PANTHER" id="PTHR43298">
    <property type="entry name" value="MULTIDRUG RESISTANCE PROTEIN NORM-RELATED"/>
    <property type="match status" value="1"/>
</dbReference>
<evidence type="ECO:0000256" key="1">
    <source>
        <dbReference type="ARBA" id="ARBA00022448"/>
    </source>
</evidence>
<evidence type="ECO:0000256" key="2">
    <source>
        <dbReference type="SAM" id="Phobius"/>
    </source>
</evidence>
<dbReference type="NCBIfam" id="TIGR00797">
    <property type="entry name" value="matE"/>
    <property type="match status" value="1"/>
</dbReference>
<dbReference type="EMBL" id="JAUSVU010000024">
    <property type="protein sequence ID" value="MDQ0536191.1"/>
    <property type="molecule type" value="Genomic_DNA"/>
</dbReference>
<feature type="transmembrane region" description="Helical" evidence="2">
    <location>
        <begin position="292"/>
        <end position="315"/>
    </location>
</feature>
<feature type="transmembrane region" description="Helical" evidence="2">
    <location>
        <begin position="145"/>
        <end position="166"/>
    </location>
</feature>
<feature type="transmembrane region" description="Helical" evidence="2">
    <location>
        <begin position="327"/>
        <end position="347"/>
    </location>
</feature>
<dbReference type="Proteomes" id="UP001244552">
    <property type="component" value="Unassembled WGS sequence"/>
</dbReference>
<dbReference type="InterPro" id="IPR002528">
    <property type="entry name" value="MATE_fam"/>
</dbReference>
<gene>
    <name evidence="3" type="ORF">QO018_005085</name>
</gene>
<dbReference type="PANTHER" id="PTHR43298:SF2">
    <property type="entry name" value="FMN_FAD EXPORTER YEEO-RELATED"/>
    <property type="match status" value="1"/>
</dbReference>
<feature type="transmembrane region" description="Helical" evidence="2">
    <location>
        <begin position="72"/>
        <end position="95"/>
    </location>
</feature>
<feature type="transmembrane region" description="Helical" evidence="2">
    <location>
        <begin position="255"/>
        <end position="280"/>
    </location>
</feature>
<keyword evidence="2" id="KW-0472">Membrane</keyword>
<feature type="transmembrane region" description="Helical" evidence="2">
    <location>
        <begin position="173"/>
        <end position="194"/>
    </location>
</feature>
<accession>A0ABU0MSV5</accession>
<protein>
    <submittedName>
        <fullName evidence="3">MATE family multidrug resistance protein</fullName>
    </submittedName>
</protein>
<comment type="caution">
    <text evidence="3">The sequence shown here is derived from an EMBL/GenBank/DDBJ whole genome shotgun (WGS) entry which is preliminary data.</text>
</comment>
<feature type="transmembrane region" description="Helical" evidence="2">
    <location>
        <begin position="27"/>
        <end position="52"/>
    </location>
</feature>
<evidence type="ECO:0000313" key="3">
    <source>
        <dbReference type="EMBL" id="MDQ0536191.1"/>
    </source>
</evidence>
<keyword evidence="1" id="KW-0813">Transport</keyword>
<dbReference type="RefSeq" id="WP_209988732.1">
    <property type="nucleotide sequence ID" value="NZ_JAGINO010000025.1"/>
</dbReference>
<reference evidence="3 4" key="1">
    <citation type="submission" date="2023-07" db="EMBL/GenBank/DDBJ databases">
        <title>Genomic Encyclopedia of Type Strains, Phase IV (KMG-IV): sequencing the most valuable type-strain genomes for metagenomic binning, comparative biology and taxonomic classification.</title>
        <authorList>
            <person name="Goeker M."/>
        </authorList>
    </citation>
    <scope>NUCLEOTIDE SEQUENCE [LARGE SCALE GENOMIC DNA]</scope>
    <source>
        <strain evidence="3 4">DSM 19922</strain>
    </source>
</reference>
<keyword evidence="2" id="KW-1133">Transmembrane helix</keyword>
<evidence type="ECO:0000313" key="4">
    <source>
        <dbReference type="Proteomes" id="UP001244552"/>
    </source>
</evidence>
<feature type="transmembrane region" description="Helical" evidence="2">
    <location>
        <begin position="107"/>
        <end position="125"/>
    </location>
</feature>
<proteinExistence type="predicted"/>
<dbReference type="Pfam" id="PF01554">
    <property type="entry name" value="MatE"/>
    <property type="match status" value="2"/>
</dbReference>